<dbReference type="Pfam" id="PF24551">
    <property type="entry name" value="SH3_Rv0428c"/>
    <property type="match status" value="1"/>
</dbReference>
<dbReference type="CDD" id="cd04301">
    <property type="entry name" value="NAT_SF"/>
    <property type="match status" value="1"/>
</dbReference>
<dbReference type="InterPro" id="IPR016181">
    <property type="entry name" value="Acyl_CoA_acyltransferase"/>
</dbReference>
<organism evidence="4 5">
    <name type="scientific">Phycicoccus duodecadis</name>
    <dbReference type="NCBI Taxonomy" id="173053"/>
    <lineage>
        <taxon>Bacteria</taxon>
        <taxon>Bacillati</taxon>
        <taxon>Actinomycetota</taxon>
        <taxon>Actinomycetes</taxon>
        <taxon>Micrococcales</taxon>
        <taxon>Intrasporangiaceae</taxon>
        <taxon>Phycicoccus</taxon>
    </lineage>
</organism>
<protein>
    <submittedName>
        <fullName evidence="4">Acetyltransferase (GNAT) family protein</fullName>
    </submittedName>
</protein>
<evidence type="ECO:0000313" key="4">
    <source>
        <dbReference type="EMBL" id="PKW26191.1"/>
    </source>
</evidence>
<dbReference type="InterPro" id="IPR056935">
    <property type="entry name" value="Rv0428c-like_C"/>
</dbReference>
<dbReference type="InterPro" id="IPR050832">
    <property type="entry name" value="Bact_Acetyltransf"/>
</dbReference>
<proteinExistence type="predicted"/>
<name>A0A2N3YH85_9MICO</name>
<sequence length="336" mass="35147">MQTPEHGLAGVPPLGSRVVVRHRLPVPDPRTGATLTDVVGDLVHADPRHLVVRTRRGVVEVASADVTALKEVPPAPARRGAPHLALSVDDLQRVMVGAWPATETEHLGDWLLRAAEGFTGRANSVMTAGDPGLPLDAALDRVRAWYTARGLPSAVTVAGPVGLDVTQDPLGALLLERGHLPRVPTRTLTAAVTAVCASTADATAGTEVQCSTALDDDWFAAFSAYREAPRRAAEGVLTGSPDQVFARVRDASGAVVAIGRLGVAAAWGGIGAMWVAPSARRRGLASAVLGTLAREAAGRGVRSLHLQTDTDNVPALATYGAHGFRPHHDYVTLRRA</sequence>
<dbReference type="Pfam" id="PF24553">
    <property type="entry name" value="Rv0428c_C"/>
    <property type="match status" value="1"/>
</dbReference>
<gene>
    <name evidence="4" type="ORF">ATL31_0997</name>
</gene>
<dbReference type="GO" id="GO:0016747">
    <property type="term" value="F:acyltransferase activity, transferring groups other than amino-acyl groups"/>
    <property type="evidence" value="ECO:0007669"/>
    <property type="project" value="InterPro"/>
</dbReference>
<dbReference type="Proteomes" id="UP000233781">
    <property type="component" value="Unassembled WGS sequence"/>
</dbReference>
<evidence type="ECO:0000259" key="3">
    <source>
        <dbReference type="PROSITE" id="PS51186"/>
    </source>
</evidence>
<dbReference type="Gene3D" id="3.40.630.30">
    <property type="match status" value="1"/>
</dbReference>
<dbReference type="InterPro" id="IPR056934">
    <property type="entry name" value="SH3_Rv0428c"/>
</dbReference>
<reference evidence="4 5" key="1">
    <citation type="submission" date="2017-12" db="EMBL/GenBank/DDBJ databases">
        <title>Sequencing the genomes of 1000 Actinobacteria strains.</title>
        <authorList>
            <person name="Klenk H.-P."/>
        </authorList>
    </citation>
    <scope>NUCLEOTIDE SEQUENCE [LARGE SCALE GENOMIC DNA]</scope>
    <source>
        <strain evidence="4 5">DSM 12806</strain>
    </source>
</reference>
<dbReference type="EMBL" id="PJNE01000001">
    <property type="protein sequence ID" value="PKW26191.1"/>
    <property type="molecule type" value="Genomic_DNA"/>
</dbReference>
<accession>A0A2N3YH85</accession>
<dbReference type="PANTHER" id="PTHR43877:SF5">
    <property type="entry name" value="BLL8307 PROTEIN"/>
    <property type="match status" value="1"/>
</dbReference>
<dbReference type="PANTHER" id="PTHR43877">
    <property type="entry name" value="AMINOALKYLPHOSPHONATE N-ACETYLTRANSFERASE-RELATED-RELATED"/>
    <property type="match status" value="1"/>
</dbReference>
<keyword evidence="2" id="KW-0012">Acyltransferase</keyword>
<dbReference type="OrthoDB" id="9775595at2"/>
<evidence type="ECO:0000313" key="5">
    <source>
        <dbReference type="Proteomes" id="UP000233781"/>
    </source>
</evidence>
<dbReference type="SUPFAM" id="SSF55729">
    <property type="entry name" value="Acyl-CoA N-acyltransferases (Nat)"/>
    <property type="match status" value="1"/>
</dbReference>
<feature type="domain" description="N-acetyltransferase" evidence="3">
    <location>
        <begin position="208"/>
        <end position="336"/>
    </location>
</feature>
<dbReference type="InterPro" id="IPR000182">
    <property type="entry name" value="GNAT_dom"/>
</dbReference>
<dbReference type="RefSeq" id="WP_143598325.1">
    <property type="nucleotide sequence ID" value="NZ_PJNE01000001.1"/>
</dbReference>
<keyword evidence="1 4" id="KW-0808">Transferase</keyword>
<dbReference type="PROSITE" id="PS51186">
    <property type="entry name" value="GNAT"/>
    <property type="match status" value="1"/>
</dbReference>
<comment type="caution">
    <text evidence="4">The sequence shown here is derived from an EMBL/GenBank/DDBJ whole genome shotgun (WGS) entry which is preliminary data.</text>
</comment>
<evidence type="ECO:0000256" key="1">
    <source>
        <dbReference type="ARBA" id="ARBA00022679"/>
    </source>
</evidence>
<keyword evidence="5" id="KW-1185">Reference proteome</keyword>
<dbReference type="AlphaFoldDB" id="A0A2N3YH85"/>
<evidence type="ECO:0000256" key="2">
    <source>
        <dbReference type="ARBA" id="ARBA00023315"/>
    </source>
</evidence>